<reference evidence="2" key="1">
    <citation type="submission" date="2021-11" db="EMBL/GenBank/DDBJ databases">
        <authorList>
            <person name="Schell T."/>
        </authorList>
    </citation>
    <scope>NUCLEOTIDE SEQUENCE</scope>
    <source>
        <strain evidence="2">M5</strain>
    </source>
</reference>
<name>A0A8J2RC82_9CRUS</name>
<gene>
    <name evidence="2" type="ORF">DGAL_LOCUS817</name>
</gene>
<dbReference type="AlphaFoldDB" id="A0A8J2RC82"/>
<keyword evidence="3" id="KW-1185">Reference proteome</keyword>
<accession>A0A8J2RC82</accession>
<dbReference type="Proteomes" id="UP000789390">
    <property type="component" value="Unassembled WGS sequence"/>
</dbReference>
<comment type="caution">
    <text evidence="2">The sequence shown here is derived from an EMBL/GenBank/DDBJ whole genome shotgun (WGS) entry which is preliminary data.</text>
</comment>
<evidence type="ECO:0000313" key="2">
    <source>
        <dbReference type="EMBL" id="CAH0098716.1"/>
    </source>
</evidence>
<dbReference type="Gene3D" id="2.40.10.10">
    <property type="entry name" value="Trypsin-like serine proteases"/>
    <property type="match status" value="1"/>
</dbReference>
<dbReference type="InterPro" id="IPR009003">
    <property type="entry name" value="Peptidase_S1_PA"/>
</dbReference>
<proteinExistence type="predicted"/>
<feature type="chain" id="PRO_5035298412" evidence="1">
    <location>
        <begin position="22"/>
        <end position="117"/>
    </location>
</feature>
<keyword evidence="1" id="KW-0732">Signal</keyword>
<evidence type="ECO:0000256" key="1">
    <source>
        <dbReference type="SAM" id="SignalP"/>
    </source>
</evidence>
<protein>
    <submittedName>
        <fullName evidence="2">Uncharacterized protein</fullName>
    </submittedName>
</protein>
<dbReference type="SUPFAM" id="SSF50494">
    <property type="entry name" value="Trypsin-like serine proteases"/>
    <property type="match status" value="1"/>
</dbReference>
<sequence>MRFLFPFLILGLVFLVGGAYSNSLEAVKAELANLPSNRINSGVPVSPGEFPSVIAIFWYGSFRCSGTLIGPYHVLIGVLFGLDNDIAIVVLNSPITNSAFYASFRQFSTVTRTNWPS</sequence>
<evidence type="ECO:0000313" key="3">
    <source>
        <dbReference type="Proteomes" id="UP000789390"/>
    </source>
</evidence>
<dbReference type="EMBL" id="CAKKLH010000006">
    <property type="protein sequence ID" value="CAH0098716.1"/>
    <property type="molecule type" value="Genomic_DNA"/>
</dbReference>
<feature type="signal peptide" evidence="1">
    <location>
        <begin position="1"/>
        <end position="21"/>
    </location>
</feature>
<dbReference type="InterPro" id="IPR043504">
    <property type="entry name" value="Peptidase_S1_PA_chymotrypsin"/>
</dbReference>
<organism evidence="2 3">
    <name type="scientific">Daphnia galeata</name>
    <dbReference type="NCBI Taxonomy" id="27404"/>
    <lineage>
        <taxon>Eukaryota</taxon>
        <taxon>Metazoa</taxon>
        <taxon>Ecdysozoa</taxon>
        <taxon>Arthropoda</taxon>
        <taxon>Crustacea</taxon>
        <taxon>Branchiopoda</taxon>
        <taxon>Diplostraca</taxon>
        <taxon>Cladocera</taxon>
        <taxon>Anomopoda</taxon>
        <taxon>Daphniidae</taxon>
        <taxon>Daphnia</taxon>
    </lineage>
</organism>